<evidence type="ECO:0000313" key="5">
    <source>
        <dbReference type="Proteomes" id="UP000288812"/>
    </source>
</evidence>
<dbReference type="NCBIfam" id="TIGR03786">
    <property type="entry name" value="strep_pil_rpt"/>
    <property type="match status" value="1"/>
</dbReference>
<feature type="domain" description="Streptococcal pilin isopeptide linkage" evidence="2">
    <location>
        <begin position="353"/>
        <end position="451"/>
    </location>
</feature>
<dbReference type="Proteomes" id="UP000288812">
    <property type="component" value="Unassembled WGS sequence"/>
</dbReference>
<sequence length="564" mass="63748">MRTKKIFNYLIKGILAFVIFVSISPAKSALACSHNCNNYNNYNYSYKETICVYKSWSGQPLKYGEKRPDVYFQLLKDGRPVGEPKKAVNNIASFIIPSSRNIYRYTIKEVNVDGSDWSAEGYRAGSVRRDSCNPCVFYITNTKERTETICVYKTWSGQPLKYGEKRPDVYFQLLKDGRPVGEPKKAVNNIASFIIPSSRNIYRYTIKEVNVDGSDWSAEGYRAGIVYRSSYNPCVFCVTNNKEKMPAPGEVTVDKIWTGVDLELGQNYPDVYFQLLKDGHAVGSPVLYEGHTVTFKIDNKDEISKYVVKEVNADGSDWSAEGYVPGTIEGSDGVFTVENRKLGPKPASASIVLRKTMLGRPIKDGEFSFQLINDQGVVIETITNLGNDICFSEIEYTKAGTYRYTVVEQEGDNKNIIYDAKVIEVIVEVKDVEGQLVAEVSYSPGNEFNNQLKEKHVKVIKIDENYDYLVGAALQMTSDNGYNEVWVTNGKGRTFELTEGRYTITELSTPNEEYELASPVVFDIVYNEAKEELEFVIVDEGEGNIINEVENIIYMLDKYKIIIN</sequence>
<feature type="signal peptide" evidence="1">
    <location>
        <begin position="1"/>
        <end position="31"/>
    </location>
</feature>
<dbReference type="EMBL" id="RLIH01000001">
    <property type="protein sequence ID" value="RVU55792.1"/>
    <property type="molecule type" value="Genomic_DNA"/>
</dbReference>
<dbReference type="OrthoDB" id="9816455at2"/>
<evidence type="ECO:0000313" key="4">
    <source>
        <dbReference type="EMBL" id="RVU55792.1"/>
    </source>
</evidence>
<dbReference type="Pfam" id="PF12892">
    <property type="entry name" value="FctA"/>
    <property type="match status" value="1"/>
</dbReference>
<evidence type="ECO:0000259" key="3">
    <source>
        <dbReference type="Pfam" id="PF17802"/>
    </source>
</evidence>
<feature type="chain" id="PRO_5019416667" evidence="1">
    <location>
        <begin position="32"/>
        <end position="564"/>
    </location>
</feature>
<protein>
    <submittedName>
        <fullName evidence="4">Cna B-type domain-containing protein</fullName>
    </submittedName>
</protein>
<proteinExistence type="predicted"/>
<dbReference type="InterPro" id="IPR022464">
    <property type="entry name" value="Strep_pil_isopept_link"/>
</dbReference>
<dbReference type="InterPro" id="IPR041033">
    <property type="entry name" value="SpaA_PFL_dom_1"/>
</dbReference>
<comment type="caution">
    <text evidence="4">The sequence shown here is derived from an EMBL/GenBank/DDBJ whole genome shotgun (WGS) entry which is preliminary data.</text>
</comment>
<dbReference type="InterPro" id="IPR038174">
    <property type="entry name" value="Strep_pil_link_sf"/>
</dbReference>
<evidence type="ECO:0000259" key="2">
    <source>
        <dbReference type="Pfam" id="PF12892"/>
    </source>
</evidence>
<dbReference type="Gene3D" id="2.60.40.3050">
    <property type="match status" value="1"/>
</dbReference>
<keyword evidence="5" id="KW-1185">Reference proteome</keyword>
<dbReference type="InterPro" id="IPR013783">
    <property type="entry name" value="Ig-like_fold"/>
</dbReference>
<organism evidence="4 5">
    <name type="scientific">Anaerosphaera multitolerans</name>
    <dbReference type="NCBI Taxonomy" id="2487351"/>
    <lineage>
        <taxon>Bacteria</taxon>
        <taxon>Bacillati</taxon>
        <taxon>Bacillota</taxon>
        <taxon>Tissierellia</taxon>
        <taxon>Tissierellales</taxon>
        <taxon>Peptoniphilaceae</taxon>
        <taxon>Anaerosphaera</taxon>
    </lineage>
</organism>
<accession>A0A437S9X8</accession>
<feature type="domain" description="SpaA-like prealbumin fold" evidence="3">
    <location>
        <begin position="456"/>
        <end position="532"/>
    </location>
</feature>
<reference evidence="4 5" key="1">
    <citation type="submission" date="2018-11" db="EMBL/GenBank/DDBJ databases">
        <title>Genome sequencing and assembly of Anaerosphaera sp. nov., GS7-6-2.</title>
        <authorList>
            <person name="Rettenmaier R."/>
            <person name="Liebl W."/>
            <person name="Zverlov V."/>
        </authorList>
    </citation>
    <scope>NUCLEOTIDE SEQUENCE [LARGE SCALE GENOMIC DNA]</scope>
    <source>
        <strain evidence="4 5">GS7-6-2</strain>
    </source>
</reference>
<name>A0A437S9X8_9FIRM</name>
<evidence type="ECO:0000256" key="1">
    <source>
        <dbReference type="SAM" id="SignalP"/>
    </source>
</evidence>
<gene>
    <name evidence="4" type="ORF">EF514_00845</name>
</gene>
<dbReference type="SUPFAM" id="SSF49478">
    <property type="entry name" value="Cna protein B-type domain"/>
    <property type="match status" value="2"/>
</dbReference>
<keyword evidence="1" id="KW-0732">Signal</keyword>
<dbReference type="Gene3D" id="2.60.40.10">
    <property type="entry name" value="Immunoglobulins"/>
    <property type="match status" value="1"/>
</dbReference>
<dbReference type="Pfam" id="PF17802">
    <property type="entry name" value="SpaA"/>
    <property type="match status" value="1"/>
</dbReference>
<dbReference type="AlphaFoldDB" id="A0A437S9X8"/>